<dbReference type="InterPro" id="IPR029058">
    <property type="entry name" value="AB_hydrolase_fold"/>
</dbReference>
<accession>A0AA36HVX5</accession>
<dbReference type="Proteomes" id="UP001178507">
    <property type="component" value="Unassembled WGS sequence"/>
</dbReference>
<evidence type="ECO:0000259" key="5">
    <source>
        <dbReference type="Pfam" id="PF06441"/>
    </source>
</evidence>
<dbReference type="Gene3D" id="3.40.50.1820">
    <property type="entry name" value="alpha/beta hydrolase"/>
    <property type="match status" value="1"/>
</dbReference>
<keyword evidence="4" id="KW-0853">WD repeat</keyword>
<protein>
    <recommendedName>
        <fullName evidence="5">Epoxide hydrolase N-terminal domain-containing protein</fullName>
    </recommendedName>
</protein>
<dbReference type="InterPro" id="IPR011047">
    <property type="entry name" value="Quinoprotein_ADH-like_sf"/>
</dbReference>
<dbReference type="InterPro" id="IPR010497">
    <property type="entry name" value="Epoxide_hydro_N"/>
</dbReference>
<evidence type="ECO:0000313" key="7">
    <source>
        <dbReference type="Proteomes" id="UP001178507"/>
    </source>
</evidence>
<keyword evidence="3" id="KW-0378">Hydrolase</keyword>
<feature type="repeat" description="WD" evidence="4">
    <location>
        <begin position="751"/>
        <end position="783"/>
    </location>
</feature>
<reference evidence="6" key="1">
    <citation type="submission" date="2023-08" db="EMBL/GenBank/DDBJ databases">
        <authorList>
            <person name="Chen Y."/>
            <person name="Shah S."/>
            <person name="Dougan E. K."/>
            <person name="Thang M."/>
            <person name="Chan C."/>
        </authorList>
    </citation>
    <scope>NUCLEOTIDE SEQUENCE</scope>
</reference>
<gene>
    <name evidence="6" type="ORF">EVOR1521_LOCUS5219</name>
</gene>
<evidence type="ECO:0000256" key="3">
    <source>
        <dbReference type="ARBA" id="ARBA00022801"/>
    </source>
</evidence>
<dbReference type="InterPro" id="IPR000639">
    <property type="entry name" value="Epox_hydrolase-like"/>
</dbReference>
<dbReference type="Pfam" id="PF00400">
    <property type="entry name" value="WD40"/>
    <property type="match status" value="4"/>
</dbReference>
<comment type="caution">
    <text evidence="6">The sequence shown here is derived from an EMBL/GenBank/DDBJ whole genome shotgun (WGS) entry which is preliminary data.</text>
</comment>
<dbReference type="InterPro" id="IPR001680">
    <property type="entry name" value="WD40_rpt"/>
</dbReference>
<feature type="domain" description="Epoxide hydrolase N-terminal" evidence="5">
    <location>
        <begin position="4"/>
        <end position="111"/>
    </location>
</feature>
<keyword evidence="7" id="KW-1185">Reference proteome</keyword>
<dbReference type="PROSITE" id="PS50082">
    <property type="entry name" value="WD_REPEATS_2"/>
    <property type="match status" value="3"/>
</dbReference>
<dbReference type="InterPro" id="IPR015943">
    <property type="entry name" value="WD40/YVTN_repeat-like_dom_sf"/>
</dbReference>
<keyword evidence="2" id="KW-0058">Aromatic hydrocarbons catabolism</keyword>
<name>A0AA36HVX5_9DINO</name>
<evidence type="ECO:0000256" key="1">
    <source>
        <dbReference type="ARBA" id="ARBA00010088"/>
    </source>
</evidence>
<dbReference type="PRINTS" id="PR00412">
    <property type="entry name" value="EPOXHYDRLASE"/>
</dbReference>
<dbReference type="EMBL" id="CAUJNA010000358">
    <property type="protein sequence ID" value="CAJ1376071.1"/>
    <property type="molecule type" value="Genomic_DNA"/>
</dbReference>
<dbReference type="InterPro" id="IPR036322">
    <property type="entry name" value="WD40_repeat_dom_sf"/>
</dbReference>
<dbReference type="Pfam" id="PF06441">
    <property type="entry name" value="EHN"/>
    <property type="match status" value="1"/>
</dbReference>
<proteinExistence type="inferred from homology"/>
<evidence type="ECO:0000313" key="6">
    <source>
        <dbReference type="EMBL" id="CAJ1376071.1"/>
    </source>
</evidence>
<dbReference type="Gene3D" id="2.130.10.10">
    <property type="entry name" value="YVTN repeat-like/Quinoprotein amine dehydrogenase"/>
    <property type="match status" value="3"/>
</dbReference>
<organism evidence="6 7">
    <name type="scientific">Effrenium voratum</name>
    <dbReference type="NCBI Taxonomy" id="2562239"/>
    <lineage>
        <taxon>Eukaryota</taxon>
        <taxon>Sar</taxon>
        <taxon>Alveolata</taxon>
        <taxon>Dinophyceae</taxon>
        <taxon>Suessiales</taxon>
        <taxon>Symbiodiniaceae</taxon>
        <taxon>Effrenium</taxon>
    </lineage>
</organism>
<feature type="repeat" description="WD" evidence="4">
    <location>
        <begin position="787"/>
        <end position="828"/>
    </location>
</feature>
<sequence>MAVPFRIHVPEEDLADLRERLARARLPDQVLGKGPGGAWAYGSDKATVQDYLTYWRDNFDWRQQEAKLNALPHFTMKVRGLQTHFIHRRSEDPEAIPLLLVHGWPGSVAEFVKVLPMLRFHVVAPSICGYGWSEAPHEPGADVEFMADHMAELMEQLGYRHFVAQGGDWGSAITTLVAARFPERCVALHLNMCVPVPPDWYSGIKALLSIPLWSREEWRGLRSTLRHMAFGTGYMLLQGTRPQSLGYGLNDSPVGLLAWFLEKFQSWSDCEHGRPEDSGISMDEILTHVMIYWTTQSITSSCRLYYETLPLHSGAKPLTGSYVTVPTGVIWAKDIFLLPRKVAQQVYVNLRHWSVQPKGGHFFASEQPKLFAEDLHRFFYEVIDFQSCLRSAHGRTPFQPGRYLLLGLAALSGFLVSASAVRRLSWRLTPACEGVLALQLDGKNGICYCSDAAGDISAWRINVPAGELQLLLKQANSHSGRILAFSLDPVSQLLLTAGADRTIRMWRLVGEGLQLVSSTSEFFVSSVLGLAYDATTGIVFAAKMQGGVKAWRHSGEALHPLPLDSEGSEGNLVMHFDAASHVMVTGGLDGSVRAWRLQQAAVKALHTQPAHQGWSRAMHYDVASGYVASCGDDGHVKAWKLEGERLQPMGSAAHAHPDGARGVLIRGSGSKMVLSCGDDGVLKAYAMKPWGLQPETTYEQNSPVFNLAYVSPTQRLLSCSMDGVLKTWQLRDHGLELEAESPDALKLPTLSMKYDPGSRTAFTAGIDGDIRVWKIEEKRIVRLSAMDNAHEGTIRSLQYDRPSRVLVSAGEDGSLRAWRLKDGELRALATLREALACEIHAIAYHGPSRVLVVASADTTLSVWEMAGKSFRQSFKVDVAHENVINAMHMDGESMTLFTGCHSIRFWHLAESKLIELHCLMYPFGRSQSVTALRFAPELGLLFGGATTGTLRCWHYASADCITPVLRVEGAHLRGTVSIILDSAKELLFTGGNDKTLKCWTLRGSKLQFLCVARELGKGKVFTACPKQAETGRGSVLDSSLDSRAPSSSG</sequence>
<dbReference type="SUPFAM" id="SSF50998">
    <property type="entry name" value="Quinoprotein alcohol dehydrogenase-like"/>
    <property type="match status" value="1"/>
</dbReference>
<dbReference type="SUPFAM" id="SSF50978">
    <property type="entry name" value="WD40 repeat-like"/>
    <property type="match status" value="1"/>
</dbReference>
<evidence type="ECO:0000256" key="4">
    <source>
        <dbReference type="PROSITE-ProRule" id="PRU00221"/>
    </source>
</evidence>
<dbReference type="SUPFAM" id="SSF53474">
    <property type="entry name" value="alpha/beta-Hydrolases"/>
    <property type="match status" value="1"/>
</dbReference>
<dbReference type="PANTHER" id="PTHR21661:SF35">
    <property type="entry name" value="EPOXIDE HYDROLASE"/>
    <property type="match status" value="1"/>
</dbReference>
<comment type="similarity">
    <text evidence="1">Belongs to the peptidase S33 family.</text>
</comment>
<dbReference type="GO" id="GO:0097176">
    <property type="term" value="P:epoxide metabolic process"/>
    <property type="evidence" value="ECO:0007669"/>
    <property type="project" value="TreeGrafter"/>
</dbReference>
<dbReference type="PROSITE" id="PS50294">
    <property type="entry name" value="WD_REPEATS_REGION"/>
    <property type="match status" value="2"/>
</dbReference>
<feature type="repeat" description="WD" evidence="4">
    <location>
        <begin position="475"/>
        <end position="508"/>
    </location>
</feature>
<dbReference type="PANTHER" id="PTHR21661">
    <property type="entry name" value="EPOXIDE HYDROLASE 1-RELATED"/>
    <property type="match status" value="1"/>
</dbReference>
<dbReference type="GO" id="GO:0004301">
    <property type="term" value="F:epoxide hydrolase activity"/>
    <property type="evidence" value="ECO:0007669"/>
    <property type="project" value="TreeGrafter"/>
</dbReference>
<dbReference type="AlphaFoldDB" id="A0AA36HVX5"/>
<dbReference type="SMART" id="SM00320">
    <property type="entry name" value="WD40"/>
    <property type="match status" value="11"/>
</dbReference>
<evidence type="ECO:0000256" key="2">
    <source>
        <dbReference type="ARBA" id="ARBA00022797"/>
    </source>
</evidence>